<keyword evidence="1" id="KW-0808">Transferase</keyword>
<accession>A0A069CSS2</accession>
<evidence type="ECO:0000256" key="1">
    <source>
        <dbReference type="ARBA" id="ARBA00022679"/>
    </source>
</evidence>
<evidence type="ECO:0000259" key="2">
    <source>
        <dbReference type="Pfam" id="PF26334"/>
    </source>
</evidence>
<feature type="domain" description="Glucosyltransferase 3-like C-terminal" evidence="3">
    <location>
        <begin position="186"/>
        <end position="332"/>
    </location>
</feature>
<dbReference type="eggNOG" id="COG0438">
    <property type="taxonomic scope" value="Bacteria"/>
</dbReference>
<dbReference type="InterPro" id="IPR058591">
    <property type="entry name" value="Gtf3_N"/>
</dbReference>
<name>A0A069CSS2_WEIOS</name>
<dbReference type="EMBL" id="DF820488">
    <property type="protein sequence ID" value="GAK30850.1"/>
    <property type="molecule type" value="Genomic_DNA"/>
</dbReference>
<dbReference type="Pfam" id="PF26334">
    <property type="entry name" value="Gtf3_N"/>
    <property type="match status" value="1"/>
</dbReference>
<proteinExistence type="predicted"/>
<dbReference type="AlphaFoldDB" id="A0A069CSS2"/>
<dbReference type="InterPro" id="IPR058592">
    <property type="entry name" value="Gtf3_C"/>
</dbReference>
<evidence type="ECO:0000313" key="4">
    <source>
        <dbReference type="EMBL" id="GAK30850.1"/>
    </source>
</evidence>
<feature type="domain" description="Glucosyltransferase 3-like N-terminal" evidence="2">
    <location>
        <begin position="1"/>
        <end position="158"/>
    </location>
</feature>
<organism evidence="4 5">
    <name type="scientific">Weissella oryzae (strain DSM 25784 / JCM 18191 / LMG 30913 / SG25)</name>
    <dbReference type="NCBI Taxonomy" id="1329250"/>
    <lineage>
        <taxon>Bacteria</taxon>
        <taxon>Bacillati</taxon>
        <taxon>Bacillota</taxon>
        <taxon>Bacilli</taxon>
        <taxon>Lactobacillales</taxon>
        <taxon>Lactobacillaceae</taxon>
        <taxon>Weissella</taxon>
    </lineage>
</organism>
<evidence type="ECO:0008006" key="6">
    <source>
        <dbReference type="Google" id="ProtNLM"/>
    </source>
</evidence>
<evidence type="ECO:0000313" key="5">
    <source>
        <dbReference type="Proteomes" id="UP000030643"/>
    </source>
</evidence>
<gene>
    <name evidence="4" type="ORF">WOSG25_051220</name>
</gene>
<dbReference type="Proteomes" id="UP000030643">
    <property type="component" value="Unassembled WGS sequence"/>
</dbReference>
<keyword evidence="5" id="KW-1185">Reference proteome</keyword>
<dbReference type="SUPFAM" id="SSF53756">
    <property type="entry name" value="UDP-Glycosyltransferase/glycogen phosphorylase"/>
    <property type="match status" value="1"/>
</dbReference>
<protein>
    <recommendedName>
        <fullName evidence="6">Beta-1,6-galactofuranosyltransferase</fullName>
    </recommendedName>
</protein>
<dbReference type="PIRSF" id="PIRSF007023">
    <property type="entry name" value="UDP-Galf_transf"/>
    <property type="match status" value="1"/>
</dbReference>
<dbReference type="Gene3D" id="3.40.50.2000">
    <property type="entry name" value="Glycogen Phosphorylase B"/>
    <property type="match status" value="2"/>
</dbReference>
<dbReference type="STRING" id="1329250.WOSG25_051220"/>
<evidence type="ECO:0000259" key="3">
    <source>
        <dbReference type="Pfam" id="PF26337"/>
    </source>
</evidence>
<sequence>MYWITRMETDAVSGALYRPNQIVADEAQKIGFKTINYHYARDLFPTYEIMDFYIESWFGTVQAGDVVVLQFPDRVYNYEYLPRVIGFLRKIPNVKLIAFIHDVPTYFAKDLDISDENRVKSDFWLEQLRRFDLLIVHNDSMLKRLQHDEVNVKMVSLGLFDFPHNIPMKNKELSKKIYIVSGRPLKKINENVDLLIEIYGSDNEPAKSNISYNGFKTEEELLTQFDGGFGLVSLTGGINLADDWNFYGTLNSPFKLSFYLAAGLPVIVGKDSAQAEYVTQKNIGFAIDSFEELAEKIKHLTADEYVTMLKHVKPIQTALKNGNFTKLALLKAIHMLEVD</sequence>
<dbReference type="Pfam" id="PF26337">
    <property type="entry name" value="Gtf3_C"/>
    <property type="match status" value="1"/>
</dbReference>
<reference evidence="5" key="1">
    <citation type="journal article" date="2014" name="Genome Announc.">
        <title>Draft genome sequence of Weissella oryzae SG25T, isolated from fermented rice grains.</title>
        <authorList>
            <person name="Tanizawa Y."/>
            <person name="Fujisawa T."/>
            <person name="Mochizuki T."/>
            <person name="Kaminuma E."/>
            <person name="Suzuki Y."/>
            <person name="Nakamura Y."/>
            <person name="Tohno M."/>
        </authorList>
    </citation>
    <scope>NUCLEOTIDE SEQUENCE [LARGE SCALE GENOMIC DNA]</scope>
    <source>
        <strain evidence="5">DSM 25784 / JCM 18191 / LMG 30913 / SG25</strain>
    </source>
</reference>